<dbReference type="InterPro" id="IPR005545">
    <property type="entry name" value="YCII"/>
</dbReference>
<keyword evidence="4" id="KW-1185">Reference proteome</keyword>
<feature type="domain" description="YCII-related" evidence="2">
    <location>
        <begin position="135"/>
        <end position="235"/>
    </location>
</feature>
<evidence type="ECO:0000313" key="3">
    <source>
        <dbReference type="EMBL" id="NII05091.1"/>
    </source>
</evidence>
<dbReference type="Gene3D" id="3.30.70.1060">
    <property type="entry name" value="Dimeric alpha+beta barrel"/>
    <property type="match status" value="2"/>
</dbReference>
<evidence type="ECO:0000259" key="2">
    <source>
        <dbReference type="Pfam" id="PF03795"/>
    </source>
</evidence>
<dbReference type="InterPro" id="IPR011008">
    <property type="entry name" value="Dimeric_a/b-barrel"/>
</dbReference>
<feature type="domain" description="YCII-related" evidence="2">
    <location>
        <begin position="1"/>
        <end position="113"/>
    </location>
</feature>
<dbReference type="Proteomes" id="UP000490980">
    <property type="component" value="Unassembled WGS sequence"/>
</dbReference>
<dbReference type="AlphaFoldDB" id="A0A7X5ZGW3"/>
<sequence length="256" mass="28075">MRFLIVRKADHDSEAGVRPHRELLEAMADYVDTLAADGRFLAGEGLRPSREGVRVHFGPGRKAVTVDGPFTEAKELVAGFSIIDVESMEDAVAWVRDWPAEDAHGQAEVEIRPIGCPGGLGGFGDPAEGESDTPRYMVMLKANPRSETDWNPGPDILGRMAEANRQGHDAGFLIAGQGLSSSRHAKRVRFGQGKATVFDGPFAEIKEMVAGFWVLRVNSLDDVIAWTETYPFPDGDDARLEIRELYRMRDLIPVAG</sequence>
<dbReference type="PANTHER" id="PTHR35174:SF4">
    <property type="entry name" value="BLL7163 PROTEIN"/>
    <property type="match status" value="1"/>
</dbReference>
<dbReference type="SUPFAM" id="SSF54909">
    <property type="entry name" value="Dimeric alpha+beta barrel"/>
    <property type="match status" value="2"/>
</dbReference>
<accession>A0A7X5ZGW3</accession>
<proteinExistence type="inferred from homology"/>
<gene>
    <name evidence="3" type="ORF">HBF25_01670</name>
</gene>
<comment type="similarity">
    <text evidence="1">Belongs to the YciI family.</text>
</comment>
<protein>
    <recommendedName>
        <fullName evidence="2">YCII-related domain-containing protein</fullName>
    </recommendedName>
</protein>
<name>A0A7X5ZGW3_9GAMM</name>
<dbReference type="Pfam" id="PF03795">
    <property type="entry name" value="YCII"/>
    <property type="match status" value="2"/>
</dbReference>
<dbReference type="EMBL" id="JAARLZ010000001">
    <property type="protein sequence ID" value="NII05091.1"/>
    <property type="molecule type" value="Genomic_DNA"/>
</dbReference>
<evidence type="ECO:0000256" key="1">
    <source>
        <dbReference type="ARBA" id="ARBA00007689"/>
    </source>
</evidence>
<comment type="caution">
    <text evidence="3">The sequence shown here is derived from an EMBL/GenBank/DDBJ whole genome shotgun (WGS) entry which is preliminary data.</text>
</comment>
<organism evidence="3 4">
    <name type="scientific">Luteibacter anthropi</name>
    <dbReference type="NCBI Taxonomy" id="564369"/>
    <lineage>
        <taxon>Bacteria</taxon>
        <taxon>Pseudomonadati</taxon>
        <taxon>Pseudomonadota</taxon>
        <taxon>Gammaproteobacteria</taxon>
        <taxon>Lysobacterales</taxon>
        <taxon>Rhodanobacteraceae</taxon>
        <taxon>Luteibacter</taxon>
    </lineage>
</organism>
<dbReference type="PANTHER" id="PTHR35174">
    <property type="entry name" value="BLL7171 PROTEIN-RELATED"/>
    <property type="match status" value="1"/>
</dbReference>
<reference evidence="3 4" key="1">
    <citation type="submission" date="2020-03" db="EMBL/GenBank/DDBJ databases">
        <authorList>
            <person name="Lai Q."/>
        </authorList>
    </citation>
    <scope>NUCLEOTIDE SEQUENCE [LARGE SCALE GENOMIC DNA]</scope>
    <source>
        <strain evidence="3 4">CCUG 25036</strain>
    </source>
</reference>
<evidence type="ECO:0000313" key="4">
    <source>
        <dbReference type="Proteomes" id="UP000490980"/>
    </source>
</evidence>
<dbReference type="RefSeq" id="WP_166945942.1">
    <property type="nucleotide sequence ID" value="NZ_JAARLZ010000001.1"/>
</dbReference>